<comment type="similarity">
    <text evidence="7">Belongs to the mitochondrial carrier (TC 2.A.29) family.</text>
</comment>
<dbReference type="Pfam" id="PF00153">
    <property type="entry name" value="Mito_carr"/>
    <property type="match status" value="3"/>
</dbReference>
<keyword evidence="4" id="KW-0677">Repeat</keyword>
<dbReference type="Gene3D" id="1.50.40.10">
    <property type="entry name" value="Mitochondrial carrier domain"/>
    <property type="match status" value="1"/>
</dbReference>
<sequence>MMAHHELSDATITSISGTVAGLMATFAKQPIQRVKWIRQTSPVEQPYSVIFRETLQRYGWRGFFGGSLAAICRNVPHSVIVYSLYPHCAQLAREETFGTRFAAGYVTLILSTMATHPLDTLRVRLSVHPDTMINSATRIYKTDGIRGFYSGFAATLIGAGPRGAIGFAIFETGKPIAHDLLPDQPAFAKFLCGYLAGLVAESLVYPLDTVRRRQQALGPSHPIGRLSALVAIVRIAQAEGVSGLFKGIALNLVKNPAGTAVSFAVNDIVKEALGYEGGQHQPPSRTTTTTTKPSFFG</sequence>
<evidence type="ECO:0000256" key="2">
    <source>
        <dbReference type="ARBA" id="ARBA00022448"/>
    </source>
</evidence>
<accession>A0AAD7U5X6</accession>
<evidence type="ECO:0000313" key="10">
    <source>
        <dbReference type="Proteomes" id="UP001230188"/>
    </source>
</evidence>
<dbReference type="AlphaFoldDB" id="A0AAD7U5X6"/>
<evidence type="ECO:0008006" key="11">
    <source>
        <dbReference type="Google" id="ProtNLM"/>
    </source>
</evidence>
<evidence type="ECO:0000256" key="5">
    <source>
        <dbReference type="ARBA" id="ARBA00023136"/>
    </source>
</evidence>
<keyword evidence="2 7" id="KW-0813">Transport</keyword>
<evidence type="ECO:0000256" key="1">
    <source>
        <dbReference type="ARBA" id="ARBA00004141"/>
    </source>
</evidence>
<feature type="region of interest" description="Disordered" evidence="8">
    <location>
        <begin position="276"/>
        <end position="297"/>
    </location>
</feature>
<dbReference type="InterPro" id="IPR002067">
    <property type="entry name" value="MCP"/>
</dbReference>
<dbReference type="GO" id="GO:0016020">
    <property type="term" value="C:membrane"/>
    <property type="evidence" value="ECO:0007669"/>
    <property type="project" value="UniProtKB-SubCell"/>
</dbReference>
<dbReference type="InterPro" id="IPR023395">
    <property type="entry name" value="MCP_dom_sf"/>
</dbReference>
<evidence type="ECO:0000256" key="8">
    <source>
        <dbReference type="SAM" id="MobiDB-lite"/>
    </source>
</evidence>
<keyword evidence="10" id="KW-1185">Reference proteome</keyword>
<evidence type="ECO:0000256" key="6">
    <source>
        <dbReference type="PROSITE-ProRule" id="PRU00282"/>
    </source>
</evidence>
<dbReference type="PANTHER" id="PTHR24089">
    <property type="entry name" value="SOLUTE CARRIER FAMILY 25"/>
    <property type="match status" value="1"/>
</dbReference>
<evidence type="ECO:0000256" key="7">
    <source>
        <dbReference type="RuleBase" id="RU000488"/>
    </source>
</evidence>
<dbReference type="Proteomes" id="UP001230188">
    <property type="component" value="Unassembled WGS sequence"/>
</dbReference>
<comment type="caution">
    <text evidence="9">The sequence shown here is derived from an EMBL/GenBank/DDBJ whole genome shotgun (WGS) entry which is preliminary data.</text>
</comment>
<proteinExistence type="inferred from homology"/>
<feature type="repeat" description="Solcar" evidence="6">
    <location>
        <begin position="188"/>
        <end position="272"/>
    </location>
</feature>
<comment type="subcellular location">
    <subcellularLocation>
        <location evidence="1">Membrane</location>
        <topology evidence="1">Multi-pass membrane protein</topology>
    </subcellularLocation>
</comment>
<dbReference type="GO" id="GO:0055085">
    <property type="term" value="P:transmembrane transport"/>
    <property type="evidence" value="ECO:0007669"/>
    <property type="project" value="InterPro"/>
</dbReference>
<name>A0AAD7U5X6_9STRA</name>
<dbReference type="InterPro" id="IPR018108">
    <property type="entry name" value="MCP_transmembrane"/>
</dbReference>
<dbReference type="SUPFAM" id="SSF103506">
    <property type="entry name" value="Mitochondrial carrier"/>
    <property type="match status" value="1"/>
</dbReference>
<dbReference type="EMBL" id="JAQMWT010000633">
    <property type="protein sequence ID" value="KAJ8598850.1"/>
    <property type="molecule type" value="Genomic_DNA"/>
</dbReference>
<feature type="repeat" description="Solcar" evidence="6">
    <location>
        <begin position="95"/>
        <end position="176"/>
    </location>
</feature>
<evidence type="ECO:0000313" key="9">
    <source>
        <dbReference type="EMBL" id="KAJ8598850.1"/>
    </source>
</evidence>
<feature type="repeat" description="Solcar" evidence="6">
    <location>
        <begin position="8"/>
        <end position="91"/>
    </location>
</feature>
<evidence type="ECO:0000256" key="4">
    <source>
        <dbReference type="ARBA" id="ARBA00022737"/>
    </source>
</evidence>
<keyword evidence="3 6" id="KW-0812">Transmembrane</keyword>
<protein>
    <recommendedName>
        <fullName evidence="11">Mitochondrial carrier protein</fullName>
    </recommendedName>
</protein>
<dbReference type="PRINTS" id="PR00926">
    <property type="entry name" value="MITOCARRIER"/>
</dbReference>
<gene>
    <name evidence="9" type="ORF">CTAYLR_010445</name>
</gene>
<reference evidence="9" key="1">
    <citation type="submission" date="2023-01" db="EMBL/GenBank/DDBJ databases">
        <title>Metagenome sequencing of chrysophaentin producing Chrysophaeum taylorii.</title>
        <authorList>
            <person name="Davison J."/>
            <person name="Bewley C."/>
        </authorList>
    </citation>
    <scope>NUCLEOTIDE SEQUENCE</scope>
    <source>
        <strain evidence="9">NIES-1699</strain>
    </source>
</reference>
<dbReference type="PROSITE" id="PS50920">
    <property type="entry name" value="SOLCAR"/>
    <property type="match status" value="3"/>
</dbReference>
<keyword evidence="5 6" id="KW-0472">Membrane</keyword>
<organism evidence="9 10">
    <name type="scientific">Chrysophaeum taylorii</name>
    <dbReference type="NCBI Taxonomy" id="2483200"/>
    <lineage>
        <taxon>Eukaryota</taxon>
        <taxon>Sar</taxon>
        <taxon>Stramenopiles</taxon>
        <taxon>Ochrophyta</taxon>
        <taxon>Pelagophyceae</taxon>
        <taxon>Pelagomonadales</taxon>
        <taxon>Pelagomonadaceae</taxon>
        <taxon>Chrysophaeum</taxon>
    </lineage>
</organism>
<evidence type="ECO:0000256" key="3">
    <source>
        <dbReference type="ARBA" id="ARBA00022692"/>
    </source>
</evidence>